<dbReference type="InterPro" id="IPR052192">
    <property type="entry name" value="Insect_Ionotropic_Sensory_Rcpt"/>
</dbReference>
<name>B4M0R5_DROVI</name>
<evidence type="ECO:0000256" key="6">
    <source>
        <dbReference type="ARBA" id="ARBA00023170"/>
    </source>
</evidence>
<gene>
    <name evidence="9" type="primary">Dvir\GJ24104</name>
    <name evidence="9" type="ORF">Dvir_GJ24104</name>
</gene>
<dbReference type="EMBL" id="CH940650">
    <property type="protein sequence ID" value="EDW67357.2"/>
    <property type="molecule type" value="Genomic_DNA"/>
</dbReference>
<dbReference type="FunCoup" id="B4M0R5">
    <property type="interactions" value="37"/>
</dbReference>
<keyword evidence="7" id="KW-0325">Glycoprotein</keyword>
<evidence type="ECO:0000256" key="4">
    <source>
        <dbReference type="ARBA" id="ARBA00022989"/>
    </source>
</evidence>
<reference evidence="9 10" key="1">
    <citation type="journal article" date="2007" name="Nature">
        <title>Evolution of genes and genomes on the Drosophila phylogeny.</title>
        <authorList>
            <consortium name="Drosophila 12 Genomes Consortium"/>
            <person name="Clark A.G."/>
            <person name="Eisen M.B."/>
            <person name="Smith D.R."/>
            <person name="Bergman C.M."/>
            <person name="Oliver B."/>
            <person name="Markow T.A."/>
            <person name="Kaufman T.C."/>
            <person name="Kellis M."/>
            <person name="Gelbart W."/>
            <person name="Iyer V.N."/>
            <person name="Pollard D.A."/>
            <person name="Sackton T.B."/>
            <person name="Larracuente A.M."/>
            <person name="Singh N.D."/>
            <person name="Abad J.P."/>
            <person name="Abt D.N."/>
            <person name="Adryan B."/>
            <person name="Aguade M."/>
            <person name="Akashi H."/>
            <person name="Anderson W.W."/>
            <person name="Aquadro C.F."/>
            <person name="Ardell D.H."/>
            <person name="Arguello R."/>
            <person name="Artieri C.G."/>
            <person name="Barbash D.A."/>
            <person name="Barker D."/>
            <person name="Barsanti P."/>
            <person name="Batterham P."/>
            <person name="Batzoglou S."/>
            <person name="Begun D."/>
            <person name="Bhutkar A."/>
            <person name="Blanco E."/>
            <person name="Bosak S.A."/>
            <person name="Bradley R.K."/>
            <person name="Brand A.D."/>
            <person name="Brent M.R."/>
            <person name="Brooks A.N."/>
            <person name="Brown R.H."/>
            <person name="Butlin R.K."/>
            <person name="Caggese C."/>
            <person name="Calvi B.R."/>
            <person name="Bernardo de Carvalho A."/>
            <person name="Caspi A."/>
            <person name="Castrezana S."/>
            <person name="Celniker S.E."/>
            <person name="Chang J.L."/>
            <person name="Chapple C."/>
            <person name="Chatterji S."/>
            <person name="Chinwalla A."/>
            <person name="Civetta A."/>
            <person name="Clifton S.W."/>
            <person name="Comeron J.M."/>
            <person name="Costello J.C."/>
            <person name="Coyne J.A."/>
            <person name="Daub J."/>
            <person name="David R.G."/>
            <person name="Delcher A.L."/>
            <person name="Delehaunty K."/>
            <person name="Do C.B."/>
            <person name="Ebling H."/>
            <person name="Edwards K."/>
            <person name="Eickbush T."/>
            <person name="Evans J.D."/>
            <person name="Filipski A."/>
            <person name="Findeiss S."/>
            <person name="Freyhult E."/>
            <person name="Fulton L."/>
            <person name="Fulton R."/>
            <person name="Garcia A.C."/>
            <person name="Gardiner A."/>
            <person name="Garfield D.A."/>
            <person name="Garvin B.E."/>
            <person name="Gibson G."/>
            <person name="Gilbert D."/>
            <person name="Gnerre S."/>
            <person name="Godfrey J."/>
            <person name="Good R."/>
            <person name="Gotea V."/>
            <person name="Gravely B."/>
            <person name="Greenberg A.J."/>
            <person name="Griffiths-Jones S."/>
            <person name="Gross S."/>
            <person name="Guigo R."/>
            <person name="Gustafson E.A."/>
            <person name="Haerty W."/>
            <person name="Hahn M.W."/>
            <person name="Halligan D.L."/>
            <person name="Halpern A.L."/>
            <person name="Halter G.M."/>
            <person name="Han M.V."/>
            <person name="Heger A."/>
            <person name="Hillier L."/>
            <person name="Hinrichs A.S."/>
            <person name="Holmes I."/>
            <person name="Hoskins R.A."/>
            <person name="Hubisz M.J."/>
            <person name="Hultmark D."/>
            <person name="Huntley M.A."/>
            <person name="Jaffe D.B."/>
            <person name="Jagadeeshan S."/>
            <person name="Jeck W.R."/>
            <person name="Johnson J."/>
            <person name="Jones C.D."/>
            <person name="Jordan W.C."/>
            <person name="Karpen G.H."/>
            <person name="Kataoka E."/>
            <person name="Keightley P.D."/>
            <person name="Kheradpour P."/>
            <person name="Kirkness E.F."/>
            <person name="Koerich L.B."/>
            <person name="Kristiansen K."/>
            <person name="Kudrna D."/>
            <person name="Kulathinal R.J."/>
            <person name="Kumar S."/>
            <person name="Kwok R."/>
            <person name="Lander E."/>
            <person name="Langley C.H."/>
            <person name="Lapoint R."/>
            <person name="Lazzaro B.P."/>
            <person name="Lee S.J."/>
            <person name="Levesque L."/>
            <person name="Li R."/>
            <person name="Lin C.F."/>
            <person name="Lin M.F."/>
            <person name="Lindblad-Toh K."/>
            <person name="Llopart A."/>
            <person name="Long M."/>
            <person name="Low L."/>
            <person name="Lozovsky E."/>
            <person name="Lu J."/>
            <person name="Luo M."/>
            <person name="Machado C.A."/>
            <person name="Makalowski W."/>
            <person name="Marzo M."/>
            <person name="Matsuda M."/>
            <person name="Matzkin L."/>
            <person name="McAllister B."/>
            <person name="McBride C.S."/>
            <person name="McKernan B."/>
            <person name="McKernan K."/>
            <person name="Mendez-Lago M."/>
            <person name="Minx P."/>
            <person name="Mollenhauer M.U."/>
            <person name="Montooth K."/>
            <person name="Mount S.M."/>
            <person name="Mu X."/>
            <person name="Myers E."/>
            <person name="Negre B."/>
            <person name="Newfeld S."/>
            <person name="Nielsen R."/>
            <person name="Noor M.A."/>
            <person name="O'Grady P."/>
            <person name="Pachter L."/>
            <person name="Papaceit M."/>
            <person name="Parisi M.J."/>
            <person name="Parisi M."/>
            <person name="Parts L."/>
            <person name="Pedersen J.S."/>
            <person name="Pesole G."/>
            <person name="Phillippy A.M."/>
            <person name="Ponting C.P."/>
            <person name="Pop M."/>
            <person name="Porcelli D."/>
            <person name="Powell J.R."/>
            <person name="Prohaska S."/>
            <person name="Pruitt K."/>
            <person name="Puig M."/>
            <person name="Quesneville H."/>
            <person name="Ram K.R."/>
            <person name="Rand D."/>
            <person name="Rasmussen M.D."/>
            <person name="Reed L.K."/>
            <person name="Reenan R."/>
            <person name="Reily A."/>
            <person name="Remington K.A."/>
            <person name="Rieger T.T."/>
            <person name="Ritchie M.G."/>
            <person name="Robin C."/>
            <person name="Rogers Y.H."/>
            <person name="Rohde C."/>
            <person name="Rozas J."/>
            <person name="Rubenfield M.J."/>
            <person name="Ruiz A."/>
            <person name="Russo S."/>
            <person name="Salzberg S.L."/>
            <person name="Sanchez-Gracia A."/>
            <person name="Saranga D.J."/>
            <person name="Sato H."/>
            <person name="Schaeffer S.W."/>
            <person name="Schatz M.C."/>
            <person name="Schlenke T."/>
            <person name="Schwartz R."/>
            <person name="Segarra C."/>
            <person name="Singh R.S."/>
            <person name="Sirot L."/>
            <person name="Sirota M."/>
            <person name="Sisneros N.B."/>
            <person name="Smith C.D."/>
            <person name="Smith T.F."/>
            <person name="Spieth J."/>
            <person name="Stage D.E."/>
            <person name="Stark A."/>
            <person name="Stephan W."/>
            <person name="Strausberg R.L."/>
            <person name="Strempel S."/>
            <person name="Sturgill D."/>
            <person name="Sutton G."/>
            <person name="Sutton G.G."/>
            <person name="Tao W."/>
            <person name="Teichmann S."/>
            <person name="Tobari Y.N."/>
            <person name="Tomimura Y."/>
            <person name="Tsolas J.M."/>
            <person name="Valente V.L."/>
            <person name="Venter E."/>
            <person name="Venter J.C."/>
            <person name="Vicario S."/>
            <person name="Vieira F.G."/>
            <person name="Vilella A.J."/>
            <person name="Villasante A."/>
            <person name="Walenz B."/>
            <person name="Wang J."/>
            <person name="Wasserman M."/>
            <person name="Watts T."/>
            <person name="Wilson D."/>
            <person name="Wilson R.K."/>
            <person name="Wing R.A."/>
            <person name="Wolfner M.F."/>
            <person name="Wong A."/>
            <person name="Wong G.K."/>
            <person name="Wu C.I."/>
            <person name="Wu G."/>
            <person name="Yamamoto D."/>
            <person name="Yang H.P."/>
            <person name="Yang S.P."/>
            <person name="Yorke J.A."/>
            <person name="Yoshida K."/>
            <person name="Zdobnov E."/>
            <person name="Zhang P."/>
            <person name="Zhang Y."/>
            <person name="Zimin A.V."/>
            <person name="Baldwin J."/>
            <person name="Abdouelleil A."/>
            <person name="Abdulkadir J."/>
            <person name="Abebe A."/>
            <person name="Abera B."/>
            <person name="Abreu J."/>
            <person name="Acer S.C."/>
            <person name="Aftuck L."/>
            <person name="Alexander A."/>
            <person name="An P."/>
            <person name="Anderson E."/>
            <person name="Anderson S."/>
            <person name="Arachi H."/>
            <person name="Azer M."/>
            <person name="Bachantsang P."/>
            <person name="Barry A."/>
            <person name="Bayul T."/>
            <person name="Berlin A."/>
            <person name="Bessette D."/>
            <person name="Bloom T."/>
            <person name="Blye J."/>
            <person name="Boguslavskiy L."/>
            <person name="Bonnet C."/>
            <person name="Boukhgalter B."/>
            <person name="Bourzgui I."/>
            <person name="Brown A."/>
            <person name="Cahill P."/>
            <person name="Channer S."/>
            <person name="Cheshatsang Y."/>
            <person name="Chuda L."/>
            <person name="Citroen M."/>
            <person name="Collymore A."/>
            <person name="Cooke P."/>
            <person name="Costello M."/>
            <person name="D'Aco K."/>
            <person name="Daza R."/>
            <person name="De Haan G."/>
            <person name="DeGray S."/>
            <person name="DeMaso C."/>
            <person name="Dhargay N."/>
            <person name="Dooley K."/>
            <person name="Dooley E."/>
            <person name="Doricent M."/>
            <person name="Dorje P."/>
            <person name="Dorjee K."/>
            <person name="Dupes A."/>
            <person name="Elong R."/>
            <person name="Falk J."/>
            <person name="Farina A."/>
            <person name="Faro S."/>
            <person name="Ferguson D."/>
            <person name="Fisher S."/>
            <person name="Foley C.D."/>
            <person name="Franke A."/>
            <person name="Friedrich D."/>
            <person name="Gadbois L."/>
            <person name="Gearin G."/>
            <person name="Gearin C.R."/>
            <person name="Giannoukos G."/>
            <person name="Goode T."/>
            <person name="Graham J."/>
            <person name="Grandbois E."/>
            <person name="Grewal S."/>
            <person name="Gyaltsen K."/>
            <person name="Hafez N."/>
            <person name="Hagos B."/>
            <person name="Hall J."/>
            <person name="Henson C."/>
            <person name="Hollinger A."/>
            <person name="Honan T."/>
            <person name="Huard M.D."/>
            <person name="Hughes L."/>
            <person name="Hurhula B."/>
            <person name="Husby M.E."/>
            <person name="Kamat A."/>
            <person name="Kanga B."/>
            <person name="Kashin S."/>
            <person name="Khazanovich D."/>
            <person name="Kisner P."/>
            <person name="Lance K."/>
            <person name="Lara M."/>
            <person name="Lee W."/>
            <person name="Lennon N."/>
            <person name="Letendre F."/>
            <person name="LeVine R."/>
            <person name="Lipovsky A."/>
            <person name="Liu X."/>
            <person name="Liu J."/>
            <person name="Liu S."/>
            <person name="Lokyitsang T."/>
            <person name="Lokyitsang Y."/>
            <person name="Lubonja R."/>
            <person name="Lui A."/>
            <person name="MacDonald P."/>
            <person name="Magnisalis V."/>
            <person name="Maru K."/>
            <person name="Matthews C."/>
            <person name="McCusker W."/>
            <person name="McDonough S."/>
            <person name="Mehta T."/>
            <person name="Meldrim J."/>
            <person name="Meneus L."/>
            <person name="Mihai O."/>
            <person name="Mihalev A."/>
            <person name="Mihova T."/>
            <person name="Mittelman R."/>
            <person name="Mlenga V."/>
            <person name="Montmayeur A."/>
            <person name="Mulrain L."/>
            <person name="Navidi A."/>
            <person name="Naylor J."/>
            <person name="Negash T."/>
            <person name="Nguyen T."/>
            <person name="Nguyen N."/>
            <person name="Nicol R."/>
            <person name="Norbu C."/>
            <person name="Norbu N."/>
            <person name="Novod N."/>
            <person name="O'Neill B."/>
            <person name="Osman S."/>
            <person name="Markiewicz E."/>
            <person name="Oyono O.L."/>
            <person name="Patti C."/>
            <person name="Phunkhang P."/>
            <person name="Pierre F."/>
            <person name="Priest M."/>
            <person name="Raghuraman S."/>
            <person name="Rege F."/>
            <person name="Reyes R."/>
            <person name="Rise C."/>
            <person name="Rogov P."/>
            <person name="Ross K."/>
            <person name="Ryan E."/>
            <person name="Settipalli S."/>
            <person name="Shea T."/>
            <person name="Sherpa N."/>
            <person name="Shi L."/>
            <person name="Shih D."/>
            <person name="Sparrow T."/>
            <person name="Spaulding J."/>
            <person name="Stalker J."/>
            <person name="Stange-Thomann N."/>
            <person name="Stavropoulos S."/>
            <person name="Stone C."/>
            <person name="Strader C."/>
            <person name="Tesfaye S."/>
            <person name="Thomson T."/>
            <person name="Thoulutsang Y."/>
            <person name="Thoulutsang D."/>
            <person name="Topham K."/>
            <person name="Topping I."/>
            <person name="Tsamla T."/>
            <person name="Vassiliev H."/>
            <person name="Vo A."/>
            <person name="Wangchuk T."/>
            <person name="Wangdi T."/>
            <person name="Weiand M."/>
            <person name="Wilkinson J."/>
            <person name="Wilson A."/>
            <person name="Yadav S."/>
            <person name="Young G."/>
            <person name="Yu Q."/>
            <person name="Zembek L."/>
            <person name="Zhong D."/>
            <person name="Zimmer A."/>
            <person name="Zwirko Z."/>
            <person name="Jaffe D.B."/>
            <person name="Alvarez P."/>
            <person name="Brockman W."/>
            <person name="Butler J."/>
            <person name="Chin C."/>
            <person name="Gnerre S."/>
            <person name="Grabherr M."/>
            <person name="Kleber M."/>
            <person name="Mauceli E."/>
            <person name="MacCallum I."/>
        </authorList>
    </citation>
    <scope>NUCLEOTIDE SEQUENCE [LARGE SCALE GENOMIC DNA]</scope>
    <source>
        <strain evidence="10">Tucson 15010-1051.87</strain>
    </source>
</reference>
<dbReference type="HOGENOM" id="CLU_021814_2_0_1"/>
<organism evidence="9 10">
    <name type="scientific">Drosophila virilis</name>
    <name type="common">Fruit fly</name>
    <dbReference type="NCBI Taxonomy" id="7244"/>
    <lineage>
        <taxon>Eukaryota</taxon>
        <taxon>Metazoa</taxon>
        <taxon>Ecdysozoa</taxon>
        <taxon>Arthropoda</taxon>
        <taxon>Hexapoda</taxon>
        <taxon>Insecta</taxon>
        <taxon>Pterygota</taxon>
        <taxon>Neoptera</taxon>
        <taxon>Endopterygota</taxon>
        <taxon>Diptera</taxon>
        <taxon>Brachycera</taxon>
        <taxon>Muscomorpha</taxon>
        <taxon>Ephydroidea</taxon>
        <taxon>Drosophilidae</taxon>
        <taxon>Drosophila</taxon>
    </lineage>
</organism>
<dbReference type="PANTHER" id="PTHR42643:SF41">
    <property type="entry name" value="IONOTROPIC RECEPTOR 20A-RELATED"/>
    <property type="match status" value="1"/>
</dbReference>
<evidence type="ECO:0000313" key="10">
    <source>
        <dbReference type="Proteomes" id="UP000008792"/>
    </source>
</evidence>
<dbReference type="PANTHER" id="PTHR42643">
    <property type="entry name" value="IONOTROPIC RECEPTOR 20A-RELATED"/>
    <property type="match status" value="1"/>
</dbReference>
<evidence type="ECO:0000256" key="7">
    <source>
        <dbReference type="ARBA" id="ARBA00023180"/>
    </source>
</evidence>
<dbReference type="Proteomes" id="UP000008792">
    <property type="component" value="Unassembled WGS sequence"/>
</dbReference>
<accession>B4M0R5</accession>
<dbReference type="eggNOG" id="ENOG502T6V5">
    <property type="taxonomic scope" value="Eukaryota"/>
</dbReference>
<evidence type="ECO:0000256" key="3">
    <source>
        <dbReference type="ARBA" id="ARBA00022692"/>
    </source>
</evidence>
<dbReference type="InParanoid" id="B4M0R5"/>
<dbReference type="OrthoDB" id="7845462at2759"/>
<evidence type="ECO:0000256" key="5">
    <source>
        <dbReference type="ARBA" id="ARBA00023136"/>
    </source>
</evidence>
<dbReference type="GO" id="GO:0005886">
    <property type="term" value="C:plasma membrane"/>
    <property type="evidence" value="ECO:0007669"/>
    <property type="project" value="UniProtKB-SubCell"/>
</dbReference>
<keyword evidence="4 8" id="KW-1133">Transmembrane helix</keyword>
<keyword evidence="6" id="KW-0675">Receptor</keyword>
<evidence type="ECO:0000313" key="9">
    <source>
        <dbReference type="EMBL" id="EDW67357.2"/>
    </source>
</evidence>
<keyword evidence="2" id="KW-1003">Cell membrane</keyword>
<protein>
    <recommendedName>
        <fullName evidence="11">Ionotropic glutamate receptor C-terminal domain-containing protein</fullName>
    </recommendedName>
</protein>
<dbReference type="AlphaFoldDB" id="B4M0R5"/>
<feature type="transmembrane region" description="Helical" evidence="8">
    <location>
        <begin position="303"/>
        <end position="328"/>
    </location>
</feature>
<sequence>MWVNINESFASDIYQLYALVLQVIDGRSIFYYNPSKLECSWQSFQQHNLTTQPQWVWRSQMPYALLKEQQSSEVFVLACLPDLFNLNELAGLTASLSHLRDAPVLIELTNSSLLPRSSRDSLATQILSYCLQSYMLNVALYFQEWTKPVILYNFLAFPNFALIKNRFTGSSLGRQGGQLFPNQLNNLHGYTLRVMPDFSEPNTILYRDAHGVTRIAGFMWNFIDTFAKKLGASLSVVQPTWRPGRILGEANMLEFTKNGSVDIGLITVQAVEKSRHSWCIMLPLERPIKVRALYERILKAKALALLLISFGCYYLSFLLEIVTIPTWIRYCCRCLHLTPRLLALLLICACQAQLFSLMIMCPEEAPIDSFDALLASNLRIFGLRSEFDSLDGDFRARYAAAFRLTNNVSELFQLRNSFNTSWAYTITTIKWAIMDVQQNYFQSPLFRYSDLCLAHNTPYSILLSDESIYHKTLKLFTMRTQESGLLLHWMKQSFIDMLRADRMQLKDYSKPNQVQQLRLQDFQIAWLCYGGGLCLAVIVFAVELLRFYVNVCLDSL</sequence>
<proteinExistence type="predicted"/>
<evidence type="ECO:0000256" key="2">
    <source>
        <dbReference type="ARBA" id="ARBA00022475"/>
    </source>
</evidence>
<feature type="transmembrane region" description="Helical" evidence="8">
    <location>
        <begin position="526"/>
        <end position="549"/>
    </location>
</feature>
<keyword evidence="10" id="KW-1185">Reference proteome</keyword>
<evidence type="ECO:0000256" key="1">
    <source>
        <dbReference type="ARBA" id="ARBA00004651"/>
    </source>
</evidence>
<comment type="subcellular location">
    <subcellularLocation>
        <location evidence="1">Cell membrane</location>
        <topology evidence="1">Multi-pass membrane protein</topology>
    </subcellularLocation>
</comment>
<keyword evidence="3 8" id="KW-0812">Transmembrane</keyword>
<evidence type="ECO:0008006" key="11">
    <source>
        <dbReference type="Google" id="ProtNLM"/>
    </source>
</evidence>
<keyword evidence="5 8" id="KW-0472">Membrane</keyword>
<evidence type="ECO:0000256" key="8">
    <source>
        <dbReference type="SAM" id="Phobius"/>
    </source>
</evidence>